<evidence type="ECO:0000313" key="2">
    <source>
        <dbReference type="Proteomes" id="UP000799438"/>
    </source>
</evidence>
<proteinExistence type="predicted"/>
<name>A0A6A6BUN5_9PEZI</name>
<sequence length="57" mass="6250">MTSLDARMHGLPLPSCRMGRLLSQNATLLTWLGKECYCSHEQLTGWEASEGEGGVAR</sequence>
<organism evidence="1 2">
    <name type="scientific">Aplosporella prunicola CBS 121167</name>
    <dbReference type="NCBI Taxonomy" id="1176127"/>
    <lineage>
        <taxon>Eukaryota</taxon>
        <taxon>Fungi</taxon>
        <taxon>Dikarya</taxon>
        <taxon>Ascomycota</taxon>
        <taxon>Pezizomycotina</taxon>
        <taxon>Dothideomycetes</taxon>
        <taxon>Dothideomycetes incertae sedis</taxon>
        <taxon>Botryosphaeriales</taxon>
        <taxon>Aplosporellaceae</taxon>
        <taxon>Aplosporella</taxon>
    </lineage>
</organism>
<gene>
    <name evidence="1" type="ORF">K452DRAFT_66847</name>
</gene>
<dbReference type="Proteomes" id="UP000799438">
    <property type="component" value="Unassembled WGS sequence"/>
</dbReference>
<dbReference type="RefSeq" id="XP_033402226.1">
    <property type="nucleotide sequence ID" value="XM_033547008.1"/>
</dbReference>
<evidence type="ECO:0000313" key="1">
    <source>
        <dbReference type="EMBL" id="KAF2146517.1"/>
    </source>
</evidence>
<protein>
    <submittedName>
        <fullName evidence="1">Uncharacterized protein</fullName>
    </submittedName>
</protein>
<accession>A0A6A6BUN5</accession>
<keyword evidence="2" id="KW-1185">Reference proteome</keyword>
<dbReference type="GeneID" id="54304515"/>
<reference evidence="1" key="1">
    <citation type="journal article" date="2020" name="Stud. Mycol.">
        <title>101 Dothideomycetes genomes: a test case for predicting lifestyles and emergence of pathogens.</title>
        <authorList>
            <person name="Haridas S."/>
            <person name="Albert R."/>
            <person name="Binder M."/>
            <person name="Bloem J."/>
            <person name="Labutti K."/>
            <person name="Salamov A."/>
            <person name="Andreopoulos B."/>
            <person name="Baker S."/>
            <person name="Barry K."/>
            <person name="Bills G."/>
            <person name="Bluhm B."/>
            <person name="Cannon C."/>
            <person name="Castanera R."/>
            <person name="Culley D."/>
            <person name="Daum C."/>
            <person name="Ezra D."/>
            <person name="Gonzalez J."/>
            <person name="Henrissat B."/>
            <person name="Kuo A."/>
            <person name="Liang C."/>
            <person name="Lipzen A."/>
            <person name="Lutzoni F."/>
            <person name="Magnuson J."/>
            <person name="Mondo S."/>
            <person name="Nolan M."/>
            <person name="Ohm R."/>
            <person name="Pangilinan J."/>
            <person name="Park H.-J."/>
            <person name="Ramirez L."/>
            <person name="Alfaro M."/>
            <person name="Sun H."/>
            <person name="Tritt A."/>
            <person name="Yoshinaga Y."/>
            <person name="Zwiers L.-H."/>
            <person name="Turgeon B."/>
            <person name="Goodwin S."/>
            <person name="Spatafora J."/>
            <person name="Crous P."/>
            <person name="Grigoriev I."/>
        </authorList>
    </citation>
    <scope>NUCLEOTIDE SEQUENCE</scope>
    <source>
        <strain evidence="1">CBS 121167</strain>
    </source>
</reference>
<dbReference type="EMBL" id="ML995475">
    <property type="protein sequence ID" value="KAF2146517.1"/>
    <property type="molecule type" value="Genomic_DNA"/>
</dbReference>
<dbReference type="AlphaFoldDB" id="A0A6A6BUN5"/>